<evidence type="ECO:0000313" key="1">
    <source>
        <dbReference type="EMBL" id="KAK4170773.1"/>
    </source>
</evidence>
<dbReference type="EMBL" id="MU866777">
    <property type="protein sequence ID" value="KAK4170773.1"/>
    <property type="molecule type" value="Genomic_DNA"/>
</dbReference>
<dbReference type="SUPFAM" id="SSF53167">
    <property type="entry name" value="Purine and uridine phosphorylases"/>
    <property type="match status" value="1"/>
</dbReference>
<name>A0AAN6VX01_9PEZI</name>
<accession>A0AAN6VX01</accession>
<keyword evidence="2" id="KW-1185">Reference proteome</keyword>
<evidence type="ECO:0000313" key="2">
    <source>
        <dbReference type="Proteomes" id="UP001302321"/>
    </source>
</evidence>
<dbReference type="InterPro" id="IPR053137">
    <property type="entry name" value="NLR-like"/>
</dbReference>
<reference evidence="1" key="1">
    <citation type="journal article" date="2023" name="Mol. Phylogenet. Evol.">
        <title>Genome-scale phylogeny and comparative genomics of the fungal order Sordariales.</title>
        <authorList>
            <person name="Hensen N."/>
            <person name="Bonometti L."/>
            <person name="Westerberg I."/>
            <person name="Brannstrom I.O."/>
            <person name="Guillou S."/>
            <person name="Cros-Aarteil S."/>
            <person name="Calhoun S."/>
            <person name="Haridas S."/>
            <person name="Kuo A."/>
            <person name="Mondo S."/>
            <person name="Pangilinan J."/>
            <person name="Riley R."/>
            <person name="LaButti K."/>
            <person name="Andreopoulos B."/>
            <person name="Lipzen A."/>
            <person name="Chen C."/>
            <person name="Yan M."/>
            <person name="Daum C."/>
            <person name="Ng V."/>
            <person name="Clum A."/>
            <person name="Steindorff A."/>
            <person name="Ohm R.A."/>
            <person name="Martin F."/>
            <person name="Silar P."/>
            <person name="Natvig D.O."/>
            <person name="Lalanne C."/>
            <person name="Gautier V."/>
            <person name="Ament-Velasquez S.L."/>
            <person name="Kruys A."/>
            <person name="Hutchinson M.I."/>
            <person name="Powell A.J."/>
            <person name="Barry K."/>
            <person name="Miller A.N."/>
            <person name="Grigoriev I.V."/>
            <person name="Debuchy R."/>
            <person name="Gladieux P."/>
            <person name="Hiltunen Thoren M."/>
            <person name="Johannesson H."/>
        </authorList>
    </citation>
    <scope>NUCLEOTIDE SEQUENCE</scope>
    <source>
        <strain evidence="1">CBS 892.96</strain>
    </source>
</reference>
<reference evidence="1" key="2">
    <citation type="submission" date="2023-05" db="EMBL/GenBank/DDBJ databases">
        <authorList>
            <consortium name="Lawrence Berkeley National Laboratory"/>
            <person name="Steindorff A."/>
            <person name="Hensen N."/>
            <person name="Bonometti L."/>
            <person name="Westerberg I."/>
            <person name="Brannstrom I.O."/>
            <person name="Guillou S."/>
            <person name="Cros-Aarteil S."/>
            <person name="Calhoun S."/>
            <person name="Haridas S."/>
            <person name="Kuo A."/>
            <person name="Mondo S."/>
            <person name="Pangilinan J."/>
            <person name="Riley R."/>
            <person name="Labutti K."/>
            <person name="Andreopoulos B."/>
            <person name="Lipzen A."/>
            <person name="Chen C."/>
            <person name="Yanf M."/>
            <person name="Daum C."/>
            <person name="Ng V."/>
            <person name="Clum A."/>
            <person name="Ohm R."/>
            <person name="Martin F."/>
            <person name="Silar P."/>
            <person name="Natvig D."/>
            <person name="Lalanne C."/>
            <person name="Gautier V."/>
            <person name="Ament-Velasquez S.L."/>
            <person name="Kruys A."/>
            <person name="Hutchinson M.I."/>
            <person name="Powell A.J."/>
            <person name="Barry K."/>
            <person name="Miller A.N."/>
            <person name="Grigoriev I.V."/>
            <person name="Debuchy R."/>
            <person name="Gladieux P."/>
            <person name="Thoren M.H."/>
            <person name="Johannesson H."/>
        </authorList>
    </citation>
    <scope>NUCLEOTIDE SEQUENCE</scope>
    <source>
        <strain evidence="1">CBS 892.96</strain>
    </source>
</reference>
<organism evidence="1 2">
    <name type="scientific">Triangularia setosa</name>
    <dbReference type="NCBI Taxonomy" id="2587417"/>
    <lineage>
        <taxon>Eukaryota</taxon>
        <taxon>Fungi</taxon>
        <taxon>Dikarya</taxon>
        <taxon>Ascomycota</taxon>
        <taxon>Pezizomycotina</taxon>
        <taxon>Sordariomycetes</taxon>
        <taxon>Sordariomycetidae</taxon>
        <taxon>Sordariales</taxon>
        <taxon>Podosporaceae</taxon>
        <taxon>Triangularia</taxon>
    </lineage>
</organism>
<proteinExistence type="predicted"/>
<comment type="caution">
    <text evidence="1">The sequence shown here is derived from an EMBL/GenBank/DDBJ whole genome shotgun (WGS) entry which is preliminary data.</text>
</comment>
<sequence>MNDIPEYRRPAKDQLYRVNYEYQGGNSCSSCEAGGLEERPLRSVGCEVVAHYGTIASANVVMKDAVERDRYAQDPELNVLCFEMEAAGLMNNFPCIVIRGICDYSDSHKNDEWHKYAARTAAAYARELLRSCI</sequence>
<dbReference type="InterPro" id="IPR035994">
    <property type="entry name" value="Nucleoside_phosphorylase_sf"/>
</dbReference>
<dbReference type="AlphaFoldDB" id="A0AAN6VX01"/>
<protein>
    <submittedName>
        <fullName evidence="1">Nucleoside phosphorylase domain-containing protein</fullName>
    </submittedName>
</protein>
<dbReference type="Gene3D" id="3.40.50.1580">
    <property type="entry name" value="Nucleoside phosphorylase domain"/>
    <property type="match status" value="1"/>
</dbReference>
<dbReference type="GO" id="GO:0009116">
    <property type="term" value="P:nucleoside metabolic process"/>
    <property type="evidence" value="ECO:0007669"/>
    <property type="project" value="InterPro"/>
</dbReference>
<dbReference type="PANTHER" id="PTHR46082:SF11">
    <property type="entry name" value="AAA+ ATPASE DOMAIN-CONTAINING PROTEIN-RELATED"/>
    <property type="match status" value="1"/>
</dbReference>
<gene>
    <name evidence="1" type="ORF">QBC36DRAFT_121631</name>
</gene>
<dbReference type="PANTHER" id="PTHR46082">
    <property type="entry name" value="ATP/GTP-BINDING PROTEIN-RELATED"/>
    <property type="match status" value="1"/>
</dbReference>
<dbReference type="GO" id="GO:0003824">
    <property type="term" value="F:catalytic activity"/>
    <property type="evidence" value="ECO:0007669"/>
    <property type="project" value="InterPro"/>
</dbReference>
<dbReference type="Proteomes" id="UP001302321">
    <property type="component" value="Unassembled WGS sequence"/>
</dbReference>